<evidence type="ECO:0000313" key="1">
    <source>
        <dbReference type="EMBL" id="KAF8792752.1"/>
    </source>
</evidence>
<proteinExistence type="predicted"/>
<accession>A0A8T0FQ89</accession>
<gene>
    <name evidence="1" type="ORF">HNY73_004314</name>
</gene>
<organism evidence="1 2">
    <name type="scientific">Argiope bruennichi</name>
    <name type="common">Wasp spider</name>
    <name type="synonym">Aranea bruennichi</name>
    <dbReference type="NCBI Taxonomy" id="94029"/>
    <lineage>
        <taxon>Eukaryota</taxon>
        <taxon>Metazoa</taxon>
        <taxon>Ecdysozoa</taxon>
        <taxon>Arthropoda</taxon>
        <taxon>Chelicerata</taxon>
        <taxon>Arachnida</taxon>
        <taxon>Araneae</taxon>
        <taxon>Araneomorphae</taxon>
        <taxon>Entelegynae</taxon>
        <taxon>Araneoidea</taxon>
        <taxon>Araneidae</taxon>
        <taxon>Argiope</taxon>
    </lineage>
</organism>
<dbReference type="Proteomes" id="UP000807504">
    <property type="component" value="Unassembled WGS sequence"/>
</dbReference>
<dbReference type="AlphaFoldDB" id="A0A8T0FQ89"/>
<name>A0A8T0FQ89_ARGBR</name>
<reference evidence="1" key="1">
    <citation type="journal article" date="2020" name="bioRxiv">
        <title>Chromosome-level reference genome of the European wasp spider Argiope bruennichi: a resource for studies on range expansion and evolutionary adaptation.</title>
        <authorList>
            <person name="Sheffer M.M."/>
            <person name="Hoppe A."/>
            <person name="Krehenwinkel H."/>
            <person name="Uhl G."/>
            <person name="Kuss A.W."/>
            <person name="Jensen L."/>
            <person name="Jensen C."/>
            <person name="Gillespie R.G."/>
            <person name="Hoff K.J."/>
            <person name="Prost S."/>
        </authorList>
    </citation>
    <scope>NUCLEOTIDE SEQUENCE</scope>
</reference>
<sequence>MAENKNWEFDCPQFFDFCNGVEENTVNIQSLGGDSPALEDKFNFRSKNIMKNRSAAWNNKLSTPVTFVNINHRQTNITDSEKLHETKKRLSKSEGSVNILGVCNKVFKKDGSCYPSIIHKRSLSDGNLRPKKKFPATPKKIPATPMCLKRTMMKDKAKKIKTTEELELEKIAELQSLTLKHLRLNEMNMKKLKLKPKPPTVPKIAALKGEGGTTKGKVLHTEEKRISEGILIMYIVTLLLSDLEEVIERLNSNRNARFAVPNPAKRAERLGAVSSISDVEFISSTHTLQPSVSGLLNEVQMAVDEKKIMNELSFMKDPGHSGLLFHMKNSKKAALKPFNFHDRVNDSGLEILSKSSINKENVQVTKVQFSHSFHTSHLRNRNNKENFCMKMAPKSDAGIRKKTFKF</sequence>
<comment type="caution">
    <text evidence="1">The sequence shown here is derived from an EMBL/GenBank/DDBJ whole genome shotgun (WGS) entry which is preliminary data.</text>
</comment>
<dbReference type="EMBL" id="JABXBU010000003">
    <property type="protein sequence ID" value="KAF8792752.1"/>
    <property type="molecule type" value="Genomic_DNA"/>
</dbReference>
<reference evidence="1" key="2">
    <citation type="submission" date="2020-06" db="EMBL/GenBank/DDBJ databases">
        <authorList>
            <person name="Sheffer M."/>
        </authorList>
    </citation>
    <scope>NUCLEOTIDE SEQUENCE</scope>
</reference>
<keyword evidence="2" id="KW-1185">Reference proteome</keyword>
<protein>
    <submittedName>
        <fullName evidence="1">Uncharacterized protein</fullName>
    </submittedName>
</protein>
<evidence type="ECO:0000313" key="2">
    <source>
        <dbReference type="Proteomes" id="UP000807504"/>
    </source>
</evidence>